<dbReference type="CDD" id="cd04590">
    <property type="entry name" value="CBS_pair_CorC_HlyC_assoc"/>
    <property type="match status" value="1"/>
</dbReference>
<reference evidence="11 12" key="1">
    <citation type="journal article" date="2016" name="Genome Announc.">
        <title>Draft Genome Sequence of Criibacterium bergeronii gen. nov., sp. nov., Strain CCRI-22567T, Isolated from a Vaginal Sample from a Woman with Bacterial Vaginosis.</title>
        <authorList>
            <person name="Maheux A.F."/>
            <person name="Berube E."/>
            <person name="Boudreau D.K."/>
            <person name="Raymond F."/>
            <person name="Corbeil J."/>
            <person name="Roy P.H."/>
            <person name="Boissinot M."/>
            <person name="Omar R.F."/>
        </authorList>
    </citation>
    <scope>NUCLEOTIDE SEQUENCE [LARGE SCALE GENOMIC DNA]</scope>
    <source>
        <strain evidence="11 12">CCRI-22567</strain>
    </source>
</reference>
<dbReference type="InterPro" id="IPR000644">
    <property type="entry name" value="CBS_dom"/>
</dbReference>
<dbReference type="Proteomes" id="UP000093352">
    <property type="component" value="Unassembled WGS sequence"/>
</dbReference>
<dbReference type="InterPro" id="IPR016169">
    <property type="entry name" value="FAD-bd_PCMH_sub2"/>
</dbReference>
<dbReference type="STRING" id="1871336.BBG48_09590"/>
<dbReference type="PROSITE" id="PS51371">
    <property type="entry name" value="CBS"/>
    <property type="match status" value="2"/>
</dbReference>
<accession>A0A371IKE4</accession>
<proteinExistence type="inferred from homology"/>
<dbReference type="InterPro" id="IPR005170">
    <property type="entry name" value="Transptr-assoc_dom"/>
</dbReference>
<dbReference type="Gene3D" id="3.10.580.10">
    <property type="entry name" value="CBS-domain"/>
    <property type="match status" value="1"/>
</dbReference>
<dbReference type="Pfam" id="PF01595">
    <property type="entry name" value="CNNM"/>
    <property type="match status" value="1"/>
</dbReference>
<feature type="transmembrane region" description="Helical" evidence="9">
    <location>
        <begin position="12"/>
        <end position="36"/>
    </location>
</feature>
<evidence type="ECO:0000256" key="6">
    <source>
        <dbReference type="ARBA" id="ARBA00023122"/>
    </source>
</evidence>
<comment type="similarity">
    <text evidence="2">Belongs to the UPF0053 family.</text>
</comment>
<dbReference type="SMART" id="SM01091">
    <property type="entry name" value="CorC_HlyC"/>
    <property type="match status" value="1"/>
</dbReference>
<dbReference type="PANTHER" id="PTHR22777">
    <property type="entry name" value="HEMOLYSIN-RELATED"/>
    <property type="match status" value="1"/>
</dbReference>
<sequence length="463" mass="52861">MSDLDIPAPWLQVVLLFVILIIYAFCSAIEVSVMYIKKISGNNIHNNETNPKINKIIANAYYLKALQFLKVLIIIFASFDISLYIMPYFFQGLYSNLEISNLTAILKFSQFLISFLFTFLLITFCDSIPKKLAMIAKEKSNYLKYRFINSLAWLLIPTIRLINGITDFVMSFSKVDAKALEEKVSEEEIKALVETASEKGVFNDLEKNVINSIFLFNEITAKDIMVSRKDTYKIDIDDPLKSYLDEAIATNYSRIPVYKDEIDNIIGILNMKSVLAAAKRVGFENIDIKSLLQAPYFVPEMKSLDELFSEMQSKRNHMAILVDEYGGFSGIVTIEDLIEEIMGDIIDETDDDEEIEIKQLTENSYRVLGKTELRTLNKELDTDLESENCDTISALLIESLGYIPTKTQKPTVNIGNLSFHVDVAEDNRIKKLTLTIFPKQDEEQTNSYSLDMTNENTNSQNFK</sequence>
<evidence type="ECO:0000313" key="11">
    <source>
        <dbReference type="EMBL" id="RDY20941.1"/>
    </source>
</evidence>
<dbReference type="PANTHER" id="PTHR22777:SF17">
    <property type="entry name" value="UPF0053 PROTEIN SLL0260"/>
    <property type="match status" value="1"/>
</dbReference>
<dbReference type="SUPFAM" id="SSF56176">
    <property type="entry name" value="FAD-binding/transporter-associated domain-like"/>
    <property type="match status" value="1"/>
</dbReference>
<feature type="transmembrane region" description="Helical" evidence="9">
    <location>
        <begin position="102"/>
        <end position="124"/>
    </location>
</feature>
<dbReference type="Pfam" id="PF03471">
    <property type="entry name" value="CorC_HlyC"/>
    <property type="match status" value="1"/>
</dbReference>
<evidence type="ECO:0000256" key="5">
    <source>
        <dbReference type="ARBA" id="ARBA00022989"/>
    </source>
</evidence>
<dbReference type="SUPFAM" id="SSF54631">
    <property type="entry name" value="CBS-domain pair"/>
    <property type="match status" value="1"/>
</dbReference>
<evidence type="ECO:0000259" key="10">
    <source>
        <dbReference type="PROSITE" id="PS51371"/>
    </source>
</evidence>
<dbReference type="InterPro" id="IPR002550">
    <property type="entry name" value="CNNM"/>
</dbReference>
<keyword evidence="5 9" id="KW-1133">Transmembrane helix</keyword>
<dbReference type="RefSeq" id="WP_068913129.1">
    <property type="nucleotide sequence ID" value="NZ_MBEW02000016.1"/>
</dbReference>
<keyword evidence="4" id="KW-0677">Repeat</keyword>
<keyword evidence="7 9" id="KW-0472">Membrane</keyword>
<evidence type="ECO:0000256" key="4">
    <source>
        <dbReference type="ARBA" id="ARBA00022737"/>
    </source>
</evidence>
<evidence type="ECO:0000313" key="12">
    <source>
        <dbReference type="Proteomes" id="UP000093352"/>
    </source>
</evidence>
<feature type="domain" description="CBS" evidence="10">
    <location>
        <begin position="291"/>
        <end position="348"/>
    </location>
</feature>
<dbReference type="FunFam" id="3.10.580.10:FF:000002">
    <property type="entry name" value="Magnesium/cobalt efflux protein CorC"/>
    <property type="match status" value="1"/>
</dbReference>
<gene>
    <name evidence="11" type="ORF">BBG48_007365</name>
</gene>
<name>A0A371IKE4_9FIRM</name>
<dbReference type="AlphaFoldDB" id="A0A371IKE4"/>
<dbReference type="Gene3D" id="3.30.465.10">
    <property type="match status" value="1"/>
</dbReference>
<dbReference type="InterPro" id="IPR036318">
    <property type="entry name" value="FAD-bd_PCMH-like_sf"/>
</dbReference>
<dbReference type="InterPro" id="IPR044751">
    <property type="entry name" value="Ion_transp-like_CBS"/>
</dbReference>
<feature type="domain" description="CBS" evidence="10">
    <location>
        <begin position="225"/>
        <end position="288"/>
    </location>
</feature>
<dbReference type="InterPro" id="IPR046342">
    <property type="entry name" value="CBS_dom_sf"/>
</dbReference>
<organism evidence="11 12">
    <name type="scientific">Criibacterium bergeronii</name>
    <dbReference type="NCBI Taxonomy" id="1871336"/>
    <lineage>
        <taxon>Bacteria</taxon>
        <taxon>Bacillati</taxon>
        <taxon>Bacillota</taxon>
        <taxon>Clostridia</taxon>
        <taxon>Peptostreptococcales</taxon>
        <taxon>Filifactoraceae</taxon>
        <taxon>Criibacterium</taxon>
    </lineage>
</organism>
<dbReference type="EMBL" id="MBEW02000016">
    <property type="protein sequence ID" value="RDY20941.1"/>
    <property type="molecule type" value="Genomic_DNA"/>
</dbReference>
<evidence type="ECO:0000256" key="1">
    <source>
        <dbReference type="ARBA" id="ARBA00004141"/>
    </source>
</evidence>
<dbReference type="Pfam" id="PF00571">
    <property type="entry name" value="CBS"/>
    <property type="match status" value="2"/>
</dbReference>
<dbReference type="GO" id="GO:0050660">
    <property type="term" value="F:flavin adenine dinucleotide binding"/>
    <property type="evidence" value="ECO:0007669"/>
    <property type="project" value="InterPro"/>
</dbReference>
<evidence type="ECO:0000256" key="2">
    <source>
        <dbReference type="ARBA" id="ARBA00006337"/>
    </source>
</evidence>
<keyword evidence="12" id="KW-1185">Reference proteome</keyword>
<evidence type="ECO:0000256" key="8">
    <source>
        <dbReference type="PROSITE-ProRule" id="PRU00703"/>
    </source>
</evidence>
<evidence type="ECO:0000256" key="7">
    <source>
        <dbReference type="ARBA" id="ARBA00023136"/>
    </source>
</evidence>
<protein>
    <submittedName>
        <fullName evidence="11">HlyC/CorC family transporter</fullName>
    </submittedName>
</protein>
<evidence type="ECO:0000256" key="9">
    <source>
        <dbReference type="SAM" id="Phobius"/>
    </source>
</evidence>
<feature type="transmembrane region" description="Helical" evidence="9">
    <location>
        <begin position="71"/>
        <end position="90"/>
    </location>
</feature>
<keyword evidence="3 9" id="KW-0812">Transmembrane</keyword>
<feature type="transmembrane region" description="Helical" evidence="9">
    <location>
        <begin position="145"/>
        <end position="162"/>
    </location>
</feature>
<keyword evidence="6 8" id="KW-0129">CBS domain</keyword>
<evidence type="ECO:0000256" key="3">
    <source>
        <dbReference type="ARBA" id="ARBA00022692"/>
    </source>
</evidence>
<comment type="caution">
    <text evidence="11">The sequence shown here is derived from an EMBL/GenBank/DDBJ whole genome shotgun (WGS) entry which is preliminary data.</text>
</comment>
<comment type="subcellular location">
    <subcellularLocation>
        <location evidence="1">Membrane</location>
        <topology evidence="1">Multi-pass membrane protein</topology>
    </subcellularLocation>
</comment>
<dbReference type="GO" id="GO:0005886">
    <property type="term" value="C:plasma membrane"/>
    <property type="evidence" value="ECO:0007669"/>
    <property type="project" value="TreeGrafter"/>
</dbReference>